<organism evidence="1 2">
    <name type="scientific">Lentinula aff. lateritia</name>
    <dbReference type="NCBI Taxonomy" id="2804960"/>
    <lineage>
        <taxon>Eukaryota</taxon>
        <taxon>Fungi</taxon>
        <taxon>Dikarya</taxon>
        <taxon>Basidiomycota</taxon>
        <taxon>Agaricomycotina</taxon>
        <taxon>Agaricomycetes</taxon>
        <taxon>Agaricomycetidae</taxon>
        <taxon>Agaricales</taxon>
        <taxon>Marasmiineae</taxon>
        <taxon>Omphalotaceae</taxon>
        <taxon>Lentinula</taxon>
    </lineage>
</organism>
<proteinExistence type="predicted"/>
<evidence type="ECO:0000313" key="2">
    <source>
        <dbReference type="Proteomes" id="UP001163835"/>
    </source>
</evidence>
<reference evidence="1" key="1">
    <citation type="submission" date="2022-09" db="EMBL/GenBank/DDBJ databases">
        <title>A Global Phylogenomic Analysis of the Shiitake Genus Lentinula.</title>
        <authorList>
            <consortium name="DOE Joint Genome Institute"/>
            <person name="Sierra-Patev S."/>
            <person name="Min B."/>
            <person name="Naranjo-Ortiz M."/>
            <person name="Looney B."/>
            <person name="Konkel Z."/>
            <person name="Slot J.C."/>
            <person name="Sakamoto Y."/>
            <person name="Steenwyk J.L."/>
            <person name="Rokas A."/>
            <person name="Carro J."/>
            <person name="Camarero S."/>
            <person name="Ferreira P."/>
            <person name="Molpeceres G."/>
            <person name="Ruiz-Duenas F.J."/>
            <person name="Serrano A."/>
            <person name="Henrissat B."/>
            <person name="Drula E."/>
            <person name="Hughes K.W."/>
            <person name="Mata J.L."/>
            <person name="Ishikawa N.K."/>
            <person name="Vargas-Isla R."/>
            <person name="Ushijima S."/>
            <person name="Smith C.A."/>
            <person name="Ahrendt S."/>
            <person name="Andreopoulos W."/>
            <person name="He G."/>
            <person name="Labutti K."/>
            <person name="Lipzen A."/>
            <person name="Ng V."/>
            <person name="Riley R."/>
            <person name="Sandor L."/>
            <person name="Barry K."/>
            <person name="Martinez A.T."/>
            <person name="Xiao Y."/>
            <person name="Gibbons J.G."/>
            <person name="Terashima K."/>
            <person name="Grigoriev I.V."/>
            <person name="Hibbett D.S."/>
        </authorList>
    </citation>
    <scope>NUCLEOTIDE SEQUENCE</scope>
    <source>
        <strain evidence="1">TMI1499</strain>
    </source>
</reference>
<dbReference type="Proteomes" id="UP001163835">
    <property type="component" value="Unassembled WGS sequence"/>
</dbReference>
<comment type="caution">
    <text evidence="1">The sequence shown here is derived from an EMBL/GenBank/DDBJ whole genome shotgun (WGS) entry which is preliminary data.</text>
</comment>
<feature type="non-terminal residue" evidence="1">
    <location>
        <position position="191"/>
    </location>
</feature>
<keyword evidence="2" id="KW-1185">Reference proteome</keyword>
<dbReference type="EMBL" id="MU795983">
    <property type="protein sequence ID" value="KAJ3804476.1"/>
    <property type="molecule type" value="Genomic_DNA"/>
</dbReference>
<accession>A0ACC1TIE4</accession>
<sequence>MIGEEITDEELALLRHFALKVETHMSNDTFAALAATFPNDPPASWKVTKKRAEWLARLRPVIYECCINSCVCYVGPHADKKQCPHCKEFRYRPDGKTPRKRFTYVPIIPRLTAYYRSLSMIEKLRYRTTFQPTNGEVHDVFDCRHYQQLKCCNVKVKGQEIPYQYFADSHDIALGLSSDGFAPWRRRTKTC</sequence>
<name>A0ACC1TIE4_9AGAR</name>
<gene>
    <name evidence="1" type="ORF">F5876DRAFT_53345</name>
</gene>
<evidence type="ECO:0000313" key="1">
    <source>
        <dbReference type="EMBL" id="KAJ3804476.1"/>
    </source>
</evidence>
<protein>
    <submittedName>
        <fullName evidence="1">Uncharacterized protein</fullName>
    </submittedName>
</protein>